<dbReference type="RefSeq" id="WP_241054600.1">
    <property type="nucleotide sequence ID" value="NZ_JAKZBV010000001.1"/>
</dbReference>
<feature type="transmembrane region" description="Helical" evidence="1">
    <location>
        <begin position="140"/>
        <end position="161"/>
    </location>
</feature>
<keyword evidence="1" id="KW-0472">Membrane</keyword>
<feature type="transmembrane region" description="Helical" evidence="1">
    <location>
        <begin position="253"/>
        <end position="276"/>
    </location>
</feature>
<evidence type="ECO:0000313" key="3">
    <source>
        <dbReference type="Proteomes" id="UP001202922"/>
    </source>
</evidence>
<proteinExistence type="predicted"/>
<feature type="transmembrane region" description="Helical" evidence="1">
    <location>
        <begin position="40"/>
        <end position="58"/>
    </location>
</feature>
<keyword evidence="3" id="KW-1185">Reference proteome</keyword>
<keyword evidence="1" id="KW-0812">Transmembrane</keyword>
<feature type="transmembrane region" description="Helical" evidence="1">
    <location>
        <begin position="6"/>
        <end position="28"/>
    </location>
</feature>
<feature type="transmembrane region" description="Helical" evidence="1">
    <location>
        <begin position="288"/>
        <end position="307"/>
    </location>
</feature>
<gene>
    <name evidence="2" type="ORF">L0M17_13720</name>
</gene>
<feature type="transmembrane region" description="Helical" evidence="1">
    <location>
        <begin position="78"/>
        <end position="97"/>
    </location>
</feature>
<dbReference type="Proteomes" id="UP001202922">
    <property type="component" value="Unassembled WGS sequence"/>
</dbReference>
<dbReference type="EMBL" id="JAKZBV010000001">
    <property type="protein sequence ID" value="MCH6471021.1"/>
    <property type="molecule type" value="Genomic_DNA"/>
</dbReference>
<protein>
    <submittedName>
        <fullName evidence="2">Uncharacterized protein</fullName>
    </submittedName>
</protein>
<evidence type="ECO:0000256" key="1">
    <source>
        <dbReference type="SAM" id="Phobius"/>
    </source>
</evidence>
<organism evidence="2 3">
    <name type="scientific">Sinomonas terrae</name>
    <dbReference type="NCBI Taxonomy" id="2908838"/>
    <lineage>
        <taxon>Bacteria</taxon>
        <taxon>Bacillati</taxon>
        <taxon>Actinomycetota</taxon>
        <taxon>Actinomycetes</taxon>
        <taxon>Micrococcales</taxon>
        <taxon>Micrococcaceae</taxon>
        <taxon>Sinomonas</taxon>
    </lineage>
</organism>
<evidence type="ECO:0000313" key="2">
    <source>
        <dbReference type="EMBL" id="MCH6471021.1"/>
    </source>
</evidence>
<feature type="transmembrane region" description="Helical" evidence="1">
    <location>
        <begin position="225"/>
        <end position="247"/>
    </location>
</feature>
<feature type="transmembrane region" description="Helical" evidence="1">
    <location>
        <begin position="313"/>
        <end position="331"/>
    </location>
</feature>
<keyword evidence="1" id="KW-1133">Transmembrane helix</keyword>
<reference evidence="2 3" key="1">
    <citation type="submission" date="2022-03" db="EMBL/GenBank/DDBJ databases">
        <title>Sinomonas sp. isolated from a soil.</title>
        <authorList>
            <person name="Han J."/>
            <person name="Kim D.-U."/>
        </authorList>
    </citation>
    <scope>NUCLEOTIDE SEQUENCE [LARGE SCALE GENOMIC DNA]</scope>
    <source>
        <strain evidence="2 3">5-5</strain>
    </source>
</reference>
<accession>A0ABS9U2U3</accession>
<comment type="caution">
    <text evidence="2">The sequence shown here is derived from an EMBL/GenBank/DDBJ whole genome shotgun (WGS) entry which is preliminary data.</text>
</comment>
<feature type="transmembrane region" description="Helical" evidence="1">
    <location>
        <begin position="181"/>
        <end position="204"/>
    </location>
</feature>
<name>A0ABS9U2U3_9MICC</name>
<sequence length="344" mass="35289">MPAFVLLLATTPFAATAAVLGIGGWLAAHEARPLRVAHRVAAVMLGSIVLGVPAYVGTRLLSGGLEPLRWRLPTPWEPVAAAGVIATALGGACLLALSWTRMTRDSFPLHSSRNIHHRRPQAGNVTTALWLNLLNSRHHYAIASTVSAVTIAASIAAAVRLGGFHAEKAGPLGSIGSVLPWMTFVVTLTVAELLSKDNGLVVLVPRLRVLWENGSSIQSLISGVLGTQLGFTLAVLTPGFALLGWAATGIPFWAAPSVIAAAASATLLGSSVSTAVVKQADGSADASLAAALLALLAAAPASLLALLPGVFGLAASSLYTVILLGVVALCLHQRIIRLPSPSRA</sequence>